<dbReference type="Pfam" id="PF14093">
    <property type="entry name" value="DUF4271"/>
    <property type="match status" value="1"/>
</dbReference>
<feature type="transmembrane region" description="Helical" evidence="1">
    <location>
        <begin position="155"/>
        <end position="178"/>
    </location>
</feature>
<proteinExistence type="predicted"/>
<keyword evidence="3" id="KW-1185">Reference proteome</keyword>
<feature type="transmembrane region" description="Helical" evidence="1">
    <location>
        <begin position="350"/>
        <end position="370"/>
    </location>
</feature>
<comment type="caution">
    <text evidence="2">The sequence shown here is derived from an EMBL/GenBank/DDBJ whole genome shotgun (WGS) entry which is preliminary data.</text>
</comment>
<organism evidence="2 3">
    <name type="scientific">Litoribacter ruber</name>
    <dbReference type="NCBI Taxonomy" id="702568"/>
    <lineage>
        <taxon>Bacteria</taxon>
        <taxon>Pseudomonadati</taxon>
        <taxon>Bacteroidota</taxon>
        <taxon>Cytophagia</taxon>
        <taxon>Cytophagales</taxon>
        <taxon>Cyclobacteriaceae</taxon>
        <taxon>Litoribacter</taxon>
    </lineage>
</organism>
<gene>
    <name evidence="2" type="ORF">KI659_09385</name>
</gene>
<dbReference type="RefSeq" id="WP_213945089.1">
    <property type="nucleotide sequence ID" value="NZ_JAHCMY010000004.1"/>
</dbReference>
<feature type="transmembrane region" description="Helical" evidence="1">
    <location>
        <begin position="244"/>
        <end position="266"/>
    </location>
</feature>
<evidence type="ECO:0000313" key="2">
    <source>
        <dbReference type="EMBL" id="MBS9524225.1"/>
    </source>
</evidence>
<dbReference type="EMBL" id="JAHCMY010000004">
    <property type="protein sequence ID" value="MBS9524225.1"/>
    <property type="molecule type" value="Genomic_DNA"/>
</dbReference>
<name>A0AAP2G475_9BACT</name>
<dbReference type="AlphaFoldDB" id="A0AAP2G475"/>
<feature type="transmembrane region" description="Helical" evidence="1">
    <location>
        <begin position="286"/>
        <end position="304"/>
    </location>
</feature>
<keyword evidence="1" id="KW-1133">Transmembrane helix</keyword>
<keyword evidence="1" id="KW-0812">Transmembrane</keyword>
<protein>
    <submittedName>
        <fullName evidence="2">DUF4271 domain-containing protein</fullName>
    </submittedName>
</protein>
<dbReference type="InterPro" id="IPR025367">
    <property type="entry name" value="DUF4271"/>
</dbReference>
<sequence length="371" mass="42405">MKKLIGIFLGLVLVAGLARSTFGQVLENYNSAFEITHRFEPFYSPERATVEVNVKDFPSAQFKISVPKGASVFVENVLWQHADADTSFIVGSDTWRTQFPSQSATRKVSILKRDLQPRMLSLHKGYFEDATPIVSEPILVETAMVKRGKDRLKEFFYIALVIVMGLVALYKVVFPVVFTNMLKPASVFTAEDFADSHAKSRIFSTDVIFYLVIFNMLLMLIVVLAVYYMEVSILRNFLRGELNFLFLVWLLGSVVLFVISVGKVMWLKATTSIYEVGRLEFIHFFYMLRVFSYTLLVLVAFITLGLANDIMETRQLISYSMVLFFILYIGGVSMLFFFMTKKVSFKNYHLFSYLCTAELIPFLAIVKLIIG</sequence>
<accession>A0AAP2G475</accession>
<evidence type="ECO:0000313" key="3">
    <source>
        <dbReference type="Proteomes" id="UP001319104"/>
    </source>
</evidence>
<reference evidence="2 3" key="1">
    <citation type="submission" date="2021-05" db="EMBL/GenBank/DDBJ databases">
        <authorList>
            <person name="Zhang Z.D."/>
            <person name="Osman G."/>
        </authorList>
    </citation>
    <scope>NUCLEOTIDE SEQUENCE [LARGE SCALE GENOMIC DNA]</scope>
    <source>
        <strain evidence="2 3">KCTC 32217</strain>
    </source>
</reference>
<feature type="transmembrane region" description="Helical" evidence="1">
    <location>
        <begin position="316"/>
        <end position="338"/>
    </location>
</feature>
<dbReference type="Proteomes" id="UP001319104">
    <property type="component" value="Unassembled WGS sequence"/>
</dbReference>
<feature type="transmembrane region" description="Helical" evidence="1">
    <location>
        <begin position="207"/>
        <end position="229"/>
    </location>
</feature>
<keyword evidence="1" id="KW-0472">Membrane</keyword>
<evidence type="ECO:0000256" key="1">
    <source>
        <dbReference type="SAM" id="Phobius"/>
    </source>
</evidence>